<organism evidence="5 6">
    <name type="scientific">Leptosia nina</name>
    <dbReference type="NCBI Taxonomy" id="320188"/>
    <lineage>
        <taxon>Eukaryota</taxon>
        <taxon>Metazoa</taxon>
        <taxon>Ecdysozoa</taxon>
        <taxon>Arthropoda</taxon>
        <taxon>Hexapoda</taxon>
        <taxon>Insecta</taxon>
        <taxon>Pterygota</taxon>
        <taxon>Neoptera</taxon>
        <taxon>Endopterygota</taxon>
        <taxon>Lepidoptera</taxon>
        <taxon>Glossata</taxon>
        <taxon>Ditrysia</taxon>
        <taxon>Papilionoidea</taxon>
        <taxon>Pieridae</taxon>
        <taxon>Pierinae</taxon>
        <taxon>Leptosia</taxon>
    </lineage>
</organism>
<dbReference type="PRINTS" id="PR00094">
    <property type="entry name" value="ADENYLTKNASE"/>
</dbReference>
<reference evidence="5 6" key="1">
    <citation type="submission" date="2023-11" db="EMBL/GenBank/DDBJ databases">
        <authorList>
            <person name="Okamura Y."/>
        </authorList>
    </citation>
    <scope>NUCLEOTIDE SEQUENCE [LARGE SCALE GENOMIC DNA]</scope>
</reference>
<dbReference type="GO" id="GO:0006139">
    <property type="term" value="P:nucleobase-containing compound metabolic process"/>
    <property type="evidence" value="ECO:0007669"/>
    <property type="project" value="InterPro"/>
</dbReference>
<keyword evidence="3" id="KW-0418">Kinase</keyword>
<dbReference type="GO" id="GO:0005524">
    <property type="term" value="F:ATP binding"/>
    <property type="evidence" value="ECO:0007669"/>
    <property type="project" value="InterPro"/>
</dbReference>
<dbReference type="InterPro" id="IPR027417">
    <property type="entry name" value="P-loop_NTPase"/>
</dbReference>
<dbReference type="InterPro" id="IPR000850">
    <property type="entry name" value="Adenylat/UMP-CMP_kin"/>
</dbReference>
<dbReference type="SUPFAM" id="SSF52540">
    <property type="entry name" value="P-loop containing nucleoside triphosphate hydrolases"/>
    <property type="match status" value="2"/>
</dbReference>
<keyword evidence="2" id="KW-0547">Nucleotide-binding</keyword>
<sequence>MGICLDTEQNNEELETTERSRRSSTWRSSPTGAPFPMQNSSHVKFEPPNVPVIFVLDGYALGGPGSGKVTHCDNLMQERRGLVHINMTDLLQQYAIGNDMQDFGTLSSKTVTEVLMLEMKMAPTAKSYLVSGYPRSMRDVAEYSDKIQTVSGVILVSWRQRVLERQIEYGARLGHVVLGLARMELNNFYKNVMPVADYFDQSNMLLAVNGERNPEEVYKDFRSAVLQILSSFEEHGINGVGAAGIPGEIVGLEPAPVRNRTATLQTHDIEVDDTSAVSSRPTPFVPGQTTPSSQAMPTVHAMPSSIAMPMPSQPVPKVLPVNGIGHVNPKPEVIKVRGAATVTPTLWVVGGPGSNKAALCERAVSQRQGWTHFSLGQRLRALADAGGGPASDGALSRAAVSGGELAPTELVTKLVRTAATDAAKTGNGLLLDGFPRDLEQMEWYHKEFLVEPRMVLLDCSKLQLGRGRRDDSVAAFRRRLEVFRELSLPMLKNLDQQHRLVIVDGDTDSEEVKAEFTRVLLEEMEKADAIAKMPQTEQLQTVPNNTMSQFTHAMSRMGAGYANGGPQNGNLHNGVPNGNVGNGFISIPNNKVKPIMNNMTRIPSVSQITQDDVRRLYEQSTVDIPMNTHI</sequence>
<keyword evidence="6" id="KW-1185">Reference proteome</keyword>
<dbReference type="GO" id="GO:0019205">
    <property type="term" value="F:nucleobase-containing compound kinase activity"/>
    <property type="evidence" value="ECO:0007669"/>
    <property type="project" value="InterPro"/>
</dbReference>
<dbReference type="CDD" id="cd01428">
    <property type="entry name" value="ADK"/>
    <property type="match status" value="1"/>
</dbReference>
<evidence type="ECO:0000256" key="3">
    <source>
        <dbReference type="ARBA" id="ARBA00022777"/>
    </source>
</evidence>
<feature type="region of interest" description="Disordered" evidence="4">
    <location>
        <begin position="273"/>
        <end position="297"/>
    </location>
</feature>
<dbReference type="Proteomes" id="UP001497472">
    <property type="component" value="Unassembled WGS sequence"/>
</dbReference>
<proteinExistence type="predicted"/>
<keyword evidence="1" id="KW-0808">Transferase</keyword>
<dbReference type="Gene3D" id="3.40.50.300">
    <property type="entry name" value="P-loop containing nucleotide triphosphate hydrolases"/>
    <property type="match status" value="2"/>
</dbReference>
<evidence type="ECO:0000256" key="2">
    <source>
        <dbReference type="ARBA" id="ARBA00022741"/>
    </source>
</evidence>
<protein>
    <recommendedName>
        <fullName evidence="7">Adenylate kinase isoenzyme 5</fullName>
    </recommendedName>
</protein>
<name>A0AAV1JKE2_9NEOP</name>
<dbReference type="PROSITE" id="PS00113">
    <property type="entry name" value="ADENYLATE_KINASE"/>
    <property type="match status" value="1"/>
</dbReference>
<evidence type="ECO:0008006" key="7">
    <source>
        <dbReference type="Google" id="ProtNLM"/>
    </source>
</evidence>
<gene>
    <name evidence="5" type="ORF">LNINA_LOCUS8888</name>
</gene>
<feature type="compositionally biased region" description="Polar residues" evidence="4">
    <location>
        <begin position="275"/>
        <end position="296"/>
    </location>
</feature>
<feature type="region of interest" description="Disordered" evidence="4">
    <location>
        <begin position="1"/>
        <end position="42"/>
    </location>
</feature>
<dbReference type="AlphaFoldDB" id="A0AAV1JKE2"/>
<dbReference type="EMBL" id="CAVLEF010000040">
    <property type="protein sequence ID" value="CAK1549605.1"/>
    <property type="molecule type" value="Genomic_DNA"/>
</dbReference>
<dbReference type="PANTHER" id="PTHR23359">
    <property type="entry name" value="NUCLEOTIDE KINASE"/>
    <property type="match status" value="1"/>
</dbReference>
<accession>A0AAV1JKE2</accession>
<evidence type="ECO:0000256" key="4">
    <source>
        <dbReference type="SAM" id="MobiDB-lite"/>
    </source>
</evidence>
<dbReference type="InterPro" id="IPR033690">
    <property type="entry name" value="Adenylat_kinase_CS"/>
</dbReference>
<comment type="caution">
    <text evidence="5">The sequence shown here is derived from an EMBL/GenBank/DDBJ whole genome shotgun (WGS) entry which is preliminary data.</text>
</comment>
<dbReference type="Pfam" id="PF00406">
    <property type="entry name" value="ADK"/>
    <property type="match status" value="2"/>
</dbReference>
<evidence type="ECO:0000313" key="5">
    <source>
        <dbReference type="EMBL" id="CAK1549605.1"/>
    </source>
</evidence>
<evidence type="ECO:0000256" key="1">
    <source>
        <dbReference type="ARBA" id="ARBA00022679"/>
    </source>
</evidence>
<evidence type="ECO:0000313" key="6">
    <source>
        <dbReference type="Proteomes" id="UP001497472"/>
    </source>
</evidence>